<dbReference type="Pfam" id="PF18962">
    <property type="entry name" value="Por_Secre_tail"/>
    <property type="match status" value="1"/>
</dbReference>
<dbReference type="Pfam" id="PF22352">
    <property type="entry name" value="K319L-like_PKD"/>
    <property type="match status" value="2"/>
</dbReference>
<dbReference type="PANTHER" id="PTHR42754:SF1">
    <property type="entry name" value="LIPOPROTEIN"/>
    <property type="match status" value="1"/>
</dbReference>
<dbReference type="SUPFAM" id="SSF49299">
    <property type="entry name" value="PKD domain"/>
    <property type="match status" value="2"/>
</dbReference>
<organism evidence="3 4">
    <name type="scientific">Adhaeribacter pallidiroseus</name>
    <dbReference type="NCBI Taxonomy" id="2072847"/>
    <lineage>
        <taxon>Bacteria</taxon>
        <taxon>Pseudomonadati</taxon>
        <taxon>Bacteroidota</taxon>
        <taxon>Cytophagia</taxon>
        <taxon>Cytophagales</taxon>
        <taxon>Hymenobacteraceae</taxon>
        <taxon>Adhaeribacter</taxon>
    </lineage>
</organism>
<comment type="caution">
    <text evidence="3">The sequence shown here is derived from an EMBL/GenBank/DDBJ whole genome shotgun (WGS) entry which is preliminary data.</text>
</comment>
<feature type="region of interest" description="Disordered" evidence="1">
    <location>
        <begin position="448"/>
        <end position="468"/>
    </location>
</feature>
<dbReference type="NCBIfam" id="TIGR04183">
    <property type="entry name" value="Por_Secre_tail"/>
    <property type="match status" value="1"/>
</dbReference>
<dbReference type="Proteomes" id="UP000253919">
    <property type="component" value="Unassembled WGS sequence"/>
</dbReference>
<dbReference type="Gene3D" id="2.60.40.10">
    <property type="entry name" value="Immunoglobulins"/>
    <property type="match status" value="2"/>
</dbReference>
<dbReference type="RefSeq" id="WP_115372168.1">
    <property type="nucleotide sequence ID" value="NZ_QASA01000001.1"/>
</dbReference>
<dbReference type="InterPro" id="IPR022409">
    <property type="entry name" value="PKD/Chitinase_dom"/>
</dbReference>
<dbReference type="AlphaFoldDB" id="A0A369QCY3"/>
<protein>
    <submittedName>
        <fullName evidence="3">Dyslexia-associated protein KIAA0319 like protein</fullName>
    </submittedName>
</protein>
<gene>
    <name evidence="3" type="ORF">AHMF7616_01355</name>
</gene>
<feature type="domain" description="PKD/Chitinase" evidence="2">
    <location>
        <begin position="588"/>
        <end position="677"/>
    </location>
</feature>
<dbReference type="PANTHER" id="PTHR42754">
    <property type="entry name" value="ENDOGLUCANASE"/>
    <property type="match status" value="1"/>
</dbReference>
<evidence type="ECO:0000313" key="4">
    <source>
        <dbReference type="Proteomes" id="UP000253919"/>
    </source>
</evidence>
<name>A0A369QCY3_9BACT</name>
<sequence length="1135" mass="120035">MIRKFTQVILPLLLCFFSGHKGFTQDSYRKIWDKSFGGSQSDALLTTIPIKGGGYLLGGTSNSNDSGTKSNNSKGAQDYWVVKTDATGNRNWDKTFGGSSNDYLQTAQQTSDGGFILGGATNSPVSGDRSFTASSQYDYWLVKINASGDKVWDKSYGGTGNDHLKSICPTRDGGYILAGSSNSTASGRASYNKTSGSRGEQDYWIVKIDAAGNKQWDKTYGGSSYDFLQVVQPTSDNGYILAGHSYSPKSGEKSDGGNQYGDFWLVKIDASGNKQWDKTYGGNQEETLKTCLLTNDGGFLLAGSSNSSSSGEKSGDSKGLSDFWVLKTDANGNKQWDRTFGGANNDYLQGAANTPDKGFILGGTSTSPAGQDKSSSPKGSADFWILKISASGTKKWDKTYGGDSYDNLHHLLSLDNGNCLLSGTSASGSGDDKNSSSLGETDYWLVALDSDGTSNPDPDPDPDPEPDKLVESFTLVNADTDTDIQTLSNNAVLNLGTLPTRNLNIRANTSTNNLTVTFKLSGAETLERSEANAPYIVFGAAGSDYESWVPTAGNYTLEAIPSDNGQAGTPLIINFQVISSPSENQKPVASAGGNTSLTLPTNSLVLPGSGSDPDGTVEEFDWSQLSGPNTATFSSKTVAKPTVSNLVAGTYTFSLVVRDNDQAQSNADQISVTVNSANSSGSPVVSFTLMNATTDTELFELTDNATLNMATLPTTNLNVRANTNTNAVSLAFRLSGQQTLSRSEGGAPYSVFGDSNGDYKNWVPALGDYTLSATPSINGVAGTPLVVKFRVIKQTSGNQAPVAEAGFNTSITLPTSTLTLNGSGTDADGTITKYQWSQASGPNVATFNNKAVAKPTVSNLVAGTYVFRLIVTDNANAVSTADQVTISVNSSGSAGQQVVSYSLMNADSDTEIQTIENGTIINLTNLPTKNLNIRANTNPGKVGSLVYAVSGVYTINKSETAAPYALFGDQNGDFAGVSLGLGSYTLKATPYTLAGGTGTMGTALTINFKVVRTAASAPYSDSSVVSTDSLAQNEASENDYLPESSLPEIIKLTNFPNPFEDKTAIQFSLPESQEYTLEVYDLNGTLIRRLPTGTALAHETVTAYWEADNTPNGIYLVKLITKDEVQHLQIMRGEK</sequence>
<reference evidence="3 4" key="1">
    <citation type="submission" date="2018-04" db="EMBL/GenBank/DDBJ databases">
        <title>Adhaeribacter sp. HMF7616 genome sequencing and assembly.</title>
        <authorList>
            <person name="Kang H."/>
            <person name="Kang J."/>
            <person name="Cha I."/>
            <person name="Kim H."/>
            <person name="Joh K."/>
        </authorList>
    </citation>
    <scope>NUCLEOTIDE SEQUENCE [LARGE SCALE GENOMIC DNA]</scope>
    <source>
        <strain evidence="3 4">HMF7616</strain>
    </source>
</reference>
<dbReference type="InterPro" id="IPR026444">
    <property type="entry name" value="Secre_tail"/>
</dbReference>
<dbReference type="OrthoDB" id="9811934at2"/>
<evidence type="ECO:0000259" key="2">
    <source>
        <dbReference type="SMART" id="SM00089"/>
    </source>
</evidence>
<keyword evidence="4" id="KW-1185">Reference proteome</keyword>
<feature type="region of interest" description="Disordered" evidence="1">
    <location>
        <begin position="358"/>
        <end position="379"/>
    </location>
</feature>
<dbReference type="EMBL" id="QASA01000001">
    <property type="protein sequence ID" value="RDC62761.1"/>
    <property type="molecule type" value="Genomic_DNA"/>
</dbReference>
<accession>A0A369QCY3</accession>
<dbReference type="InterPro" id="IPR013783">
    <property type="entry name" value="Ig-like_fold"/>
</dbReference>
<evidence type="ECO:0000256" key="1">
    <source>
        <dbReference type="SAM" id="MobiDB-lite"/>
    </source>
</evidence>
<feature type="domain" description="PKD/Chitinase" evidence="2">
    <location>
        <begin position="804"/>
        <end position="891"/>
    </location>
</feature>
<dbReference type="SMART" id="SM00089">
    <property type="entry name" value="PKD"/>
    <property type="match status" value="2"/>
</dbReference>
<evidence type="ECO:0000313" key="3">
    <source>
        <dbReference type="EMBL" id="RDC62761.1"/>
    </source>
</evidence>
<dbReference type="InterPro" id="IPR035986">
    <property type="entry name" value="PKD_dom_sf"/>
</dbReference>
<dbReference type="Gene3D" id="2.60.40.4070">
    <property type="match status" value="1"/>
</dbReference>
<feature type="compositionally biased region" description="Polar residues" evidence="1">
    <location>
        <begin position="363"/>
        <end position="378"/>
    </location>
</feature>
<proteinExistence type="predicted"/>